<protein>
    <submittedName>
        <fullName evidence="11">Uncharacterized protein DUF1565</fullName>
    </submittedName>
</protein>
<keyword evidence="12" id="KW-1185">Reference proteome</keyword>
<keyword evidence="9" id="KW-1133">Transmembrane helix</keyword>
<feature type="domain" description="DUF1565" evidence="10">
    <location>
        <begin position="71"/>
        <end position="110"/>
    </location>
</feature>
<sequence length="138" mass="14913">MGIISKKFTSIILWASFLILLSVSTTYFIAKIFPNDEIDSVIEQSETHSSGILTTEAVGEAQVRDYYVSPQGKDTNPGTLNAPLASIQKAIELVKPGGSVILLEGVYHQTVSIEKSGFVGPWLHIFAQCKGTNGNNGR</sequence>
<evidence type="ECO:0000256" key="2">
    <source>
        <dbReference type="ARBA" id="ARBA00004613"/>
    </source>
</evidence>
<dbReference type="InterPro" id="IPR012334">
    <property type="entry name" value="Pectin_lyas_fold"/>
</dbReference>
<keyword evidence="3" id="KW-0964">Secreted</keyword>
<evidence type="ECO:0000256" key="6">
    <source>
        <dbReference type="ARBA" id="ARBA00022837"/>
    </source>
</evidence>
<accession>A0A369BDW3</accession>
<evidence type="ECO:0000256" key="1">
    <source>
        <dbReference type="ARBA" id="ARBA00001913"/>
    </source>
</evidence>
<name>A0A369BDW3_9BACL</name>
<comment type="caution">
    <text evidence="11">The sequence shown here is derived from an EMBL/GenBank/DDBJ whole genome shotgun (WGS) entry which is preliminary data.</text>
</comment>
<evidence type="ECO:0000256" key="5">
    <source>
        <dbReference type="ARBA" id="ARBA00022729"/>
    </source>
</evidence>
<keyword evidence="5" id="KW-0732">Signal</keyword>
<dbReference type="GO" id="GO:0016837">
    <property type="term" value="F:carbon-oxygen lyase activity, acting on polysaccharides"/>
    <property type="evidence" value="ECO:0007669"/>
    <property type="project" value="TreeGrafter"/>
</dbReference>
<evidence type="ECO:0000256" key="9">
    <source>
        <dbReference type="SAM" id="Phobius"/>
    </source>
</evidence>
<keyword evidence="9" id="KW-0812">Transmembrane</keyword>
<dbReference type="InterPro" id="IPR011459">
    <property type="entry name" value="DUF1565"/>
</dbReference>
<keyword evidence="4" id="KW-0479">Metal-binding</keyword>
<gene>
    <name evidence="11" type="ORF">DFP94_10442</name>
</gene>
<dbReference type="InterPro" id="IPR052052">
    <property type="entry name" value="Polysaccharide_Lyase_9"/>
</dbReference>
<organism evidence="11 12">
    <name type="scientific">Fontibacillus phaseoli</name>
    <dbReference type="NCBI Taxonomy" id="1416533"/>
    <lineage>
        <taxon>Bacteria</taxon>
        <taxon>Bacillati</taxon>
        <taxon>Bacillota</taxon>
        <taxon>Bacilli</taxon>
        <taxon>Bacillales</taxon>
        <taxon>Paenibacillaceae</taxon>
        <taxon>Fontibacillus</taxon>
    </lineage>
</organism>
<evidence type="ECO:0000256" key="8">
    <source>
        <dbReference type="ARBA" id="ARBA00038263"/>
    </source>
</evidence>
<evidence type="ECO:0000313" key="11">
    <source>
        <dbReference type="EMBL" id="RCX19591.1"/>
    </source>
</evidence>
<dbReference type="EMBL" id="QPJW01000004">
    <property type="protein sequence ID" value="RCX19591.1"/>
    <property type="molecule type" value="Genomic_DNA"/>
</dbReference>
<evidence type="ECO:0000256" key="7">
    <source>
        <dbReference type="ARBA" id="ARBA00023239"/>
    </source>
</evidence>
<keyword evidence="6" id="KW-0106">Calcium</keyword>
<dbReference type="InterPro" id="IPR011050">
    <property type="entry name" value="Pectin_lyase_fold/virulence"/>
</dbReference>
<evidence type="ECO:0000256" key="4">
    <source>
        <dbReference type="ARBA" id="ARBA00022723"/>
    </source>
</evidence>
<evidence type="ECO:0000313" key="12">
    <source>
        <dbReference type="Proteomes" id="UP000253090"/>
    </source>
</evidence>
<dbReference type="PANTHER" id="PTHR40088:SF1">
    <property type="entry name" value="PECTATE LYASE PEL9"/>
    <property type="match status" value="1"/>
</dbReference>
<proteinExistence type="inferred from homology"/>
<dbReference type="PANTHER" id="PTHR40088">
    <property type="entry name" value="PECTATE LYASE (EUROFUNG)"/>
    <property type="match status" value="1"/>
</dbReference>
<evidence type="ECO:0000259" key="10">
    <source>
        <dbReference type="Pfam" id="PF07602"/>
    </source>
</evidence>
<dbReference type="GO" id="GO:0046872">
    <property type="term" value="F:metal ion binding"/>
    <property type="evidence" value="ECO:0007669"/>
    <property type="project" value="UniProtKB-KW"/>
</dbReference>
<comment type="similarity">
    <text evidence="8">Belongs to the polysaccharide lyase 9 family.</text>
</comment>
<dbReference type="Gene3D" id="2.160.20.10">
    <property type="entry name" value="Single-stranded right-handed beta-helix, Pectin lyase-like"/>
    <property type="match status" value="1"/>
</dbReference>
<dbReference type="SUPFAM" id="SSF51126">
    <property type="entry name" value="Pectin lyase-like"/>
    <property type="match status" value="1"/>
</dbReference>
<dbReference type="Pfam" id="PF07602">
    <property type="entry name" value="DUF1565"/>
    <property type="match status" value="1"/>
</dbReference>
<evidence type="ECO:0000256" key="3">
    <source>
        <dbReference type="ARBA" id="ARBA00022525"/>
    </source>
</evidence>
<feature type="transmembrane region" description="Helical" evidence="9">
    <location>
        <begin position="12"/>
        <end position="30"/>
    </location>
</feature>
<dbReference type="AlphaFoldDB" id="A0A369BDW3"/>
<comment type="subcellular location">
    <subcellularLocation>
        <location evidence="2">Secreted</location>
    </subcellularLocation>
</comment>
<keyword evidence="9" id="KW-0472">Membrane</keyword>
<dbReference type="GO" id="GO:0005576">
    <property type="term" value="C:extracellular region"/>
    <property type="evidence" value="ECO:0007669"/>
    <property type="project" value="UniProtKB-SubCell"/>
</dbReference>
<comment type="cofactor">
    <cofactor evidence="1">
        <name>Ca(2+)</name>
        <dbReference type="ChEBI" id="CHEBI:29108"/>
    </cofactor>
</comment>
<keyword evidence="7" id="KW-0456">Lyase</keyword>
<dbReference type="Proteomes" id="UP000253090">
    <property type="component" value="Unassembled WGS sequence"/>
</dbReference>
<reference evidence="11 12" key="1">
    <citation type="submission" date="2018-07" db="EMBL/GenBank/DDBJ databases">
        <title>Genomic Encyclopedia of Type Strains, Phase III (KMG-III): the genomes of soil and plant-associated and newly described type strains.</title>
        <authorList>
            <person name="Whitman W."/>
        </authorList>
    </citation>
    <scope>NUCLEOTIDE SEQUENCE [LARGE SCALE GENOMIC DNA]</scope>
    <source>
        <strain evidence="11 12">CECT 8333</strain>
    </source>
</reference>